<proteinExistence type="predicted"/>
<dbReference type="PANTHER" id="PTHR33676">
    <property type="entry name" value="COLD REGULATED PROTEIN 27"/>
    <property type="match status" value="1"/>
</dbReference>
<gene>
    <name evidence="2" type="ORF">DARMORV10_A08P17220.1</name>
</gene>
<dbReference type="AlphaFoldDB" id="A0A816ZXD4"/>
<feature type="compositionally biased region" description="Polar residues" evidence="1">
    <location>
        <begin position="249"/>
        <end position="259"/>
    </location>
</feature>
<evidence type="ECO:0000256" key="1">
    <source>
        <dbReference type="SAM" id="MobiDB-lite"/>
    </source>
</evidence>
<protein>
    <submittedName>
        <fullName evidence="2">(rape) hypothetical protein</fullName>
    </submittedName>
</protein>
<dbReference type="GO" id="GO:0042752">
    <property type="term" value="P:regulation of circadian rhythm"/>
    <property type="evidence" value="ECO:0007669"/>
    <property type="project" value="InterPro"/>
</dbReference>
<dbReference type="PANTHER" id="PTHR33676:SF25">
    <property type="entry name" value="BNAA08G11690D PROTEIN"/>
    <property type="match status" value="1"/>
</dbReference>
<feature type="region of interest" description="Disordered" evidence="1">
    <location>
        <begin position="120"/>
        <end position="155"/>
    </location>
</feature>
<accession>A0A816ZXD4</accession>
<dbReference type="InterPro" id="IPR044678">
    <property type="entry name" value="COR27/28"/>
</dbReference>
<dbReference type="GO" id="GO:0009409">
    <property type="term" value="P:response to cold"/>
    <property type="evidence" value="ECO:0007669"/>
    <property type="project" value="InterPro"/>
</dbReference>
<dbReference type="Proteomes" id="UP001295469">
    <property type="component" value="Chromosome A08"/>
</dbReference>
<feature type="compositionally biased region" description="Low complexity" evidence="1">
    <location>
        <begin position="131"/>
        <end position="140"/>
    </location>
</feature>
<organism evidence="2">
    <name type="scientific">Brassica napus</name>
    <name type="common">Rape</name>
    <dbReference type="NCBI Taxonomy" id="3708"/>
    <lineage>
        <taxon>Eukaryota</taxon>
        <taxon>Viridiplantae</taxon>
        <taxon>Streptophyta</taxon>
        <taxon>Embryophyta</taxon>
        <taxon>Tracheophyta</taxon>
        <taxon>Spermatophyta</taxon>
        <taxon>Magnoliopsida</taxon>
        <taxon>eudicotyledons</taxon>
        <taxon>Gunneridae</taxon>
        <taxon>Pentapetalae</taxon>
        <taxon>rosids</taxon>
        <taxon>malvids</taxon>
        <taxon>Brassicales</taxon>
        <taxon>Brassicaceae</taxon>
        <taxon>Brassiceae</taxon>
        <taxon>Brassica</taxon>
    </lineage>
</organism>
<dbReference type="InterPro" id="IPR012881">
    <property type="entry name" value="DUF1685"/>
</dbReference>
<dbReference type="EMBL" id="HG994362">
    <property type="protein sequence ID" value="CAF2240173.1"/>
    <property type="molecule type" value="Genomic_DNA"/>
</dbReference>
<dbReference type="Pfam" id="PF07939">
    <property type="entry name" value="DUF1685"/>
    <property type="match status" value="1"/>
</dbReference>
<evidence type="ECO:0000313" key="2">
    <source>
        <dbReference type="EMBL" id="CAF2240173.1"/>
    </source>
</evidence>
<feature type="compositionally biased region" description="Basic and acidic residues" evidence="1">
    <location>
        <begin position="25"/>
        <end position="51"/>
    </location>
</feature>
<feature type="region of interest" description="Disordered" evidence="1">
    <location>
        <begin position="225"/>
        <end position="299"/>
    </location>
</feature>
<name>A0A816ZXD4_BRANA</name>
<feature type="region of interest" description="Disordered" evidence="1">
    <location>
        <begin position="1"/>
        <end position="52"/>
    </location>
</feature>
<reference evidence="2" key="1">
    <citation type="submission" date="2021-01" db="EMBL/GenBank/DDBJ databases">
        <authorList>
            <consortium name="Genoscope - CEA"/>
            <person name="William W."/>
        </authorList>
    </citation>
    <scope>NUCLEOTIDE SEQUENCE</scope>
</reference>
<sequence length="299" mass="33627">MSKRNAPPSQPPPRPLVKQHSWSPDADREEAWLRRKGKRQSDRLGRSKSVTDEDLEELRGCIELGFGFEPDSQDLDPRLNETLPALGLYCAANKVVLFALSDASMENEHGVNIVSLEMDRDAEASGESESESTLSNSPESGLTVESSRGDDADAKKMEECGGWTNERHNSYLEYLENSFVKQLYSLLGGEERRRLSTAHDLQSNSHISTDDQFTVLQNGCRQKVNFGKKRPHLETSSSRQTPLGHEYPAQSTAEASGQNFREVGEKECNSRASRKRRREANYDDSSLNDQVNIEKKNTY</sequence>